<reference evidence="1" key="1">
    <citation type="submission" date="2018-02" db="EMBL/GenBank/DDBJ databases">
        <title>Rhizophora mucronata_Transcriptome.</title>
        <authorList>
            <person name="Meera S.P."/>
            <person name="Sreeshan A."/>
            <person name="Augustine A."/>
        </authorList>
    </citation>
    <scope>NUCLEOTIDE SEQUENCE</scope>
    <source>
        <tissue evidence="1">Leaf</tissue>
    </source>
</reference>
<dbReference type="AlphaFoldDB" id="A0A2P2IJ62"/>
<name>A0A2P2IJ62_RHIMU</name>
<proteinExistence type="predicted"/>
<protein>
    <submittedName>
        <fullName evidence="1">Uncharacterized protein</fullName>
    </submittedName>
</protein>
<accession>A0A2P2IJ62</accession>
<organism evidence="1">
    <name type="scientific">Rhizophora mucronata</name>
    <name type="common">Asiatic mangrove</name>
    <dbReference type="NCBI Taxonomy" id="61149"/>
    <lineage>
        <taxon>Eukaryota</taxon>
        <taxon>Viridiplantae</taxon>
        <taxon>Streptophyta</taxon>
        <taxon>Embryophyta</taxon>
        <taxon>Tracheophyta</taxon>
        <taxon>Spermatophyta</taxon>
        <taxon>Magnoliopsida</taxon>
        <taxon>eudicotyledons</taxon>
        <taxon>Gunneridae</taxon>
        <taxon>Pentapetalae</taxon>
        <taxon>rosids</taxon>
        <taxon>fabids</taxon>
        <taxon>Malpighiales</taxon>
        <taxon>Rhizophoraceae</taxon>
        <taxon>Rhizophora</taxon>
    </lineage>
</organism>
<dbReference type="EMBL" id="GGEC01000744">
    <property type="protein sequence ID" value="MBW81227.1"/>
    <property type="molecule type" value="Transcribed_RNA"/>
</dbReference>
<evidence type="ECO:0000313" key="1">
    <source>
        <dbReference type="EMBL" id="MBW81227.1"/>
    </source>
</evidence>
<sequence>MKHCNMSFSDFSACLREDMMLENISASFLRAWSRRR</sequence>